<keyword evidence="2" id="KW-1185">Reference proteome</keyword>
<comment type="caution">
    <text evidence="1">The sequence shown here is derived from an EMBL/GenBank/DDBJ whole genome shotgun (WGS) entry which is preliminary data.</text>
</comment>
<evidence type="ECO:0000313" key="1">
    <source>
        <dbReference type="EMBL" id="CAG8505645.1"/>
    </source>
</evidence>
<organism evidence="1 2">
    <name type="scientific">Cetraspora pellucida</name>
    <dbReference type="NCBI Taxonomy" id="1433469"/>
    <lineage>
        <taxon>Eukaryota</taxon>
        <taxon>Fungi</taxon>
        <taxon>Fungi incertae sedis</taxon>
        <taxon>Mucoromycota</taxon>
        <taxon>Glomeromycotina</taxon>
        <taxon>Glomeromycetes</taxon>
        <taxon>Diversisporales</taxon>
        <taxon>Gigasporaceae</taxon>
        <taxon>Cetraspora</taxon>
    </lineage>
</organism>
<dbReference type="AlphaFoldDB" id="A0A9N8ZSV0"/>
<proteinExistence type="predicted"/>
<dbReference type="Proteomes" id="UP000789759">
    <property type="component" value="Unassembled WGS sequence"/>
</dbReference>
<accession>A0A9N8ZSV0</accession>
<name>A0A9N8ZSV0_9GLOM</name>
<protein>
    <submittedName>
        <fullName evidence="1">22943_t:CDS:1</fullName>
    </submittedName>
</protein>
<feature type="non-terminal residue" evidence="1">
    <location>
        <position position="1"/>
    </location>
</feature>
<evidence type="ECO:0000313" key="2">
    <source>
        <dbReference type="Proteomes" id="UP000789759"/>
    </source>
</evidence>
<gene>
    <name evidence="1" type="ORF">CPELLU_LOCUS2667</name>
</gene>
<reference evidence="1" key="1">
    <citation type="submission" date="2021-06" db="EMBL/GenBank/DDBJ databases">
        <authorList>
            <person name="Kallberg Y."/>
            <person name="Tangrot J."/>
            <person name="Rosling A."/>
        </authorList>
    </citation>
    <scope>NUCLEOTIDE SEQUENCE</scope>
    <source>
        <strain evidence="1">FL966</strain>
    </source>
</reference>
<sequence>LEVINIDSITSSKLISTLYYPRYSIAEWKEAIDNSKYEINALIKVVNSLESEEKKNLLTAGKENCLKRLKNKFQKMKGSDKLLIPFMVEGENIQQIFATMIDYDDFKALIYKRIFLRS</sequence>
<dbReference type="EMBL" id="CAJVQA010001188">
    <property type="protein sequence ID" value="CAG8505645.1"/>
    <property type="molecule type" value="Genomic_DNA"/>
</dbReference>